<dbReference type="AlphaFoldDB" id="A0AAN8RLM5"/>
<organism evidence="1 2">
    <name type="scientific">Arthrobotrys conoides</name>
    <dbReference type="NCBI Taxonomy" id="74498"/>
    <lineage>
        <taxon>Eukaryota</taxon>
        <taxon>Fungi</taxon>
        <taxon>Dikarya</taxon>
        <taxon>Ascomycota</taxon>
        <taxon>Pezizomycotina</taxon>
        <taxon>Orbiliomycetes</taxon>
        <taxon>Orbiliales</taxon>
        <taxon>Orbiliaceae</taxon>
        <taxon>Arthrobotrys</taxon>
    </lineage>
</organism>
<proteinExistence type="predicted"/>
<comment type="caution">
    <text evidence="1">The sequence shown here is derived from an EMBL/GenBank/DDBJ whole genome shotgun (WGS) entry which is preliminary data.</text>
</comment>
<reference evidence="1 2" key="1">
    <citation type="submission" date="2019-10" db="EMBL/GenBank/DDBJ databases">
        <authorList>
            <person name="Palmer J.M."/>
        </authorList>
    </citation>
    <scope>NUCLEOTIDE SEQUENCE [LARGE SCALE GENOMIC DNA]</scope>
    <source>
        <strain evidence="1 2">TWF506</strain>
    </source>
</reference>
<name>A0AAN8RLM5_9PEZI</name>
<evidence type="ECO:0000313" key="1">
    <source>
        <dbReference type="EMBL" id="KAK6510793.1"/>
    </source>
</evidence>
<sequence length="118" mass="13740">MLLSFEAESLDRVLRPHQVRAHKGGASEVFGCARIRNETRTFLFSFDVHTRFAALRAQCIPQRLPSQIYSGRNLWHFSIVYVWFLTEIALLSFQSPLSLPHYLIWRGLILHARRTTEA</sequence>
<evidence type="ECO:0000313" key="2">
    <source>
        <dbReference type="Proteomes" id="UP001307849"/>
    </source>
</evidence>
<dbReference type="EMBL" id="JAVHJM010000007">
    <property type="protein sequence ID" value="KAK6510793.1"/>
    <property type="molecule type" value="Genomic_DNA"/>
</dbReference>
<keyword evidence="2" id="KW-1185">Reference proteome</keyword>
<gene>
    <name evidence="1" type="ORF">TWF506_009888</name>
</gene>
<dbReference type="Proteomes" id="UP001307849">
    <property type="component" value="Unassembled WGS sequence"/>
</dbReference>
<protein>
    <submittedName>
        <fullName evidence="1">Uncharacterized protein</fullName>
    </submittedName>
</protein>
<accession>A0AAN8RLM5</accession>